<proteinExistence type="predicted"/>
<organism evidence="1">
    <name type="scientific">viral metagenome</name>
    <dbReference type="NCBI Taxonomy" id="1070528"/>
    <lineage>
        <taxon>unclassified sequences</taxon>
        <taxon>metagenomes</taxon>
        <taxon>organismal metagenomes</taxon>
    </lineage>
</organism>
<reference evidence="1" key="1">
    <citation type="submission" date="2020-03" db="EMBL/GenBank/DDBJ databases">
        <title>The deep terrestrial virosphere.</title>
        <authorList>
            <person name="Holmfeldt K."/>
            <person name="Nilsson E."/>
            <person name="Simone D."/>
            <person name="Lopez-Fernandez M."/>
            <person name="Wu X."/>
            <person name="de Brujin I."/>
            <person name="Lundin D."/>
            <person name="Andersson A."/>
            <person name="Bertilsson S."/>
            <person name="Dopson M."/>
        </authorList>
    </citation>
    <scope>NUCLEOTIDE SEQUENCE</scope>
    <source>
        <strain evidence="1">MM171A00780</strain>
    </source>
</reference>
<sequence length="357" mass="39525">MKGNIVSDWALFEKMRGLDNPECARALRGSLNRFLAEPTTAPFKAAAQAFASTGDVNVAKSALIQAFGTSADFPASVLEVLDKYRLTTYFDTGYEQVFNMIDMRGSNRNGFDILDVNSGLTFAKVLEGEKAKIFKMEGTKTSATLDMYGGGLGWSRRLFDDREYWTIEDNAIMFRNKAYSSKAQDFYDLIDAVAATYDLAWQAVTGAVPNTNENYVPIRDINTINKACENILLRLTGNANGTDDLGMGATSASEFIILAPIQLIGRIRRALGMVQQPFAGSTTQLNYNVRPVYSMMLASSTEYYVIYPKNKIKGANRMDLTIFSDFDIESYTDIAVGWQRYGGAIGEIKQLVRCSTS</sequence>
<accession>A0A6M3LX69</accession>
<dbReference type="EMBL" id="MT143673">
    <property type="protein sequence ID" value="QJA99907.1"/>
    <property type="molecule type" value="Genomic_DNA"/>
</dbReference>
<protein>
    <recommendedName>
        <fullName evidence="2">Capsid protein</fullName>
    </recommendedName>
</protein>
<evidence type="ECO:0008006" key="2">
    <source>
        <dbReference type="Google" id="ProtNLM"/>
    </source>
</evidence>
<dbReference type="AlphaFoldDB" id="A0A6M3LX69"/>
<evidence type="ECO:0000313" key="1">
    <source>
        <dbReference type="EMBL" id="QJA99907.1"/>
    </source>
</evidence>
<gene>
    <name evidence="1" type="ORF">MM171A00780_0016</name>
</gene>
<name>A0A6M3LX69_9ZZZZ</name>